<feature type="region of interest" description="Disordered" evidence="1">
    <location>
        <begin position="30"/>
        <end position="53"/>
    </location>
</feature>
<accession>A0A1Q2HY46</accession>
<protein>
    <submittedName>
        <fullName evidence="2">Uncharacterized protein</fullName>
    </submittedName>
</protein>
<gene>
    <name evidence="2" type="ORF">CGLAU_09095</name>
</gene>
<dbReference type="KEGG" id="cgv:CGLAU_09095"/>
<dbReference type="AlphaFoldDB" id="A0A1Q2HY46"/>
<evidence type="ECO:0000313" key="2">
    <source>
        <dbReference type="EMBL" id="AQQ15771.1"/>
    </source>
</evidence>
<proteinExistence type="predicted"/>
<sequence>MMPAFLIVYSRRSGAVSCQEFPSLVEATRERRRLDRQNSDPDREIVAVSSPSEESLKHTHSRYFAVSV</sequence>
<dbReference type="EMBL" id="CP019688">
    <property type="protein sequence ID" value="AQQ15771.1"/>
    <property type="molecule type" value="Genomic_DNA"/>
</dbReference>
<feature type="compositionally biased region" description="Basic and acidic residues" evidence="1">
    <location>
        <begin position="30"/>
        <end position="45"/>
    </location>
</feature>
<name>A0A1Q2HY46_9CORY</name>
<reference evidence="2 3" key="1">
    <citation type="submission" date="2016-12" db="EMBL/GenBank/DDBJ databases">
        <authorList>
            <person name="Song W.-J."/>
            <person name="Kurnit D.M."/>
        </authorList>
    </citation>
    <scope>NUCLEOTIDE SEQUENCE [LARGE SCALE GENOMIC DNA]</scope>
    <source>
        <strain evidence="2 3">DSM 30827</strain>
    </source>
</reference>
<dbReference type="Proteomes" id="UP000217209">
    <property type="component" value="Chromosome"/>
</dbReference>
<keyword evidence="3" id="KW-1185">Reference proteome</keyword>
<evidence type="ECO:0000256" key="1">
    <source>
        <dbReference type="SAM" id="MobiDB-lite"/>
    </source>
</evidence>
<organism evidence="2 3">
    <name type="scientific">Corynebacterium glaucum</name>
    <dbReference type="NCBI Taxonomy" id="187491"/>
    <lineage>
        <taxon>Bacteria</taxon>
        <taxon>Bacillati</taxon>
        <taxon>Actinomycetota</taxon>
        <taxon>Actinomycetes</taxon>
        <taxon>Mycobacteriales</taxon>
        <taxon>Corynebacteriaceae</taxon>
        <taxon>Corynebacterium</taxon>
    </lineage>
</organism>
<evidence type="ECO:0000313" key="3">
    <source>
        <dbReference type="Proteomes" id="UP000217209"/>
    </source>
</evidence>